<sequence length="102" mass="10774">MERRLSTGLQLCPAQLANQAPPLQFSGTPMPQSHDLQSLSDGEDGLSPAATSVPRSPAIHPVPVRGGHEDAGVPAKAEPKEERSCQADSLPAAARVRAWEFP</sequence>
<dbReference type="AlphaFoldDB" id="A0AAD7WA53"/>
<name>A0AAD7WA53_9TELE</name>
<evidence type="ECO:0000256" key="1">
    <source>
        <dbReference type="SAM" id="MobiDB-lite"/>
    </source>
</evidence>
<evidence type="ECO:0000313" key="2">
    <source>
        <dbReference type="EMBL" id="KAJ8389562.1"/>
    </source>
</evidence>
<dbReference type="EMBL" id="JAINUG010000180">
    <property type="protein sequence ID" value="KAJ8389562.1"/>
    <property type="molecule type" value="Genomic_DNA"/>
</dbReference>
<accession>A0AAD7WA53</accession>
<feature type="compositionally biased region" description="Basic and acidic residues" evidence="1">
    <location>
        <begin position="66"/>
        <end position="85"/>
    </location>
</feature>
<reference evidence="2" key="1">
    <citation type="journal article" date="2023" name="Science">
        <title>Genome structures resolve the early diversification of teleost fishes.</title>
        <authorList>
            <person name="Parey E."/>
            <person name="Louis A."/>
            <person name="Montfort J."/>
            <person name="Bouchez O."/>
            <person name="Roques C."/>
            <person name="Iampietro C."/>
            <person name="Lluch J."/>
            <person name="Castinel A."/>
            <person name="Donnadieu C."/>
            <person name="Desvignes T."/>
            <person name="Floi Bucao C."/>
            <person name="Jouanno E."/>
            <person name="Wen M."/>
            <person name="Mejri S."/>
            <person name="Dirks R."/>
            <person name="Jansen H."/>
            <person name="Henkel C."/>
            <person name="Chen W.J."/>
            <person name="Zahm M."/>
            <person name="Cabau C."/>
            <person name="Klopp C."/>
            <person name="Thompson A.W."/>
            <person name="Robinson-Rechavi M."/>
            <person name="Braasch I."/>
            <person name="Lecointre G."/>
            <person name="Bobe J."/>
            <person name="Postlethwait J.H."/>
            <person name="Berthelot C."/>
            <person name="Roest Crollius H."/>
            <person name="Guiguen Y."/>
        </authorList>
    </citation>
    <scope>NUCLEOTIDE SEQUENCE</scope>
    <source>
        <strain evidence="2">NC1722</strain>
    </source>
</reference>
<organism evidence="2 3">
    <name type="scientific">Aldrovandia affinis</name>
    <dbReference type="NCBI Taxonomy" id="143900"/>
    <lineage>
        <taxon>Eukaryota</taxon>
        <taxon>Metazoa</taxon>
        <taxon>Chordata</taxon>
        <taxon>Craniata</taxon>
        <taxon>Vertebrata</taxon>
        <taxon>Euteleostomi</taxon>
        <taxon>Actinopterygii</taxon>
        <taxon>Neopterygii</taxon>
        <taxon>Teleostei</taxon>
        <taxon>Notacanthiformes</taxon>
        <taxon>Halosauridae</taxon>
        <taxon>Aldrovandia</taxon>
    </lineage>
</organism>
<evidence type="ECO:0000313" key="3">
    <source>
        <dbReference type="Proteomes" id="UP001221898"/>
    </source>
</evidence>
<gene>
    <name evidence="2" type="ORF">AAFF_G00117990</name>
</gene>
<keyword evidence="3" id="KW-1185">Reference proteome</keyword>
<feature type="region of interest" description="Disordered" evidence="1">
    <location>
        <begin position="20"/>
        <end position="90"/>
    </location>
</feature>
<feature type="compositionally biased region" description="Polar residues" evidence="1">
    <location>
        <begin position="25"/>
        <end position="40"/>
    </location>
</feature>
<dbReference type="Proteomes" id="UP001221898">
    <property type="component" value="Unassembled WGS sequence"/>
</dbReference>
<comment type="caution">
    <text evidence="2">The sequence shown here is derived from an EMBL/GenBank/DDBJ whole genome shotgun (WGS) entry which is preliminary data.</text>
</comment>
<protein>
    <submittedName>
        <fullName evidence="2">Uncharacterized protein</fullName>
    </submittedName>
</protein>
<proteinExistence type="predicted"/>